<evidence type="ECO:0000313" key="5">
    <source>
        <dbReference type="Proteomes" id="UP000568109"/>
    </source>
</evidence>
<keyword evidence="5" id="KW-1185">Reference proteome</keyword>
<dbReference type="Proteomes" id="UP000568109">
    <property type="component" value="Unassembled WGS sequence"/>
</dbReference>
<keyword evidence="3" id="KW-0472">Membrane</keyword>
<dbReference type="RefSeq" id="WP_178734578.1">
    <property type="nucleotide sequence ID" value="NZ_JABUOH010000066.1"/>
</dbReference>
<feature type="compositionally biased region" description="Low complexity" evidence="2">
    <location>
        <begin position="121"/>
        <end position="136"/>
    </location>
</feature>
<evidence type="ECO:0000256" key="3">
    <source>
        <dbReference type="SAM" id="Phobius"/>
    </source>
</evidence>
<feature type="transmembrane region" description="Helical" evidence="3">
    <location>
        <begin position="157"/>
        <end position="177"/>
    </location>
</feature>
<accession>A0A851HKY0</accession>
<sequence>MDRNIDKAQENTFKMDNKKLEEDNEKIKKAIQERELKIKKLEDRINKKQLHFDEQKKKEIEKLNKEIKELKVSQQKDKDEIANLQQEKKSTTNQTSNVSDNQPNPASNTTPPISQQPSFPYPNGGQYNNPGGHYPNYHYDKLENKIENLQKDLDHKLLIMLAFFVIMILSILLILSFGKNKQMSQKLDALQEHKKLIELQAAIDKLKNNEDK</sequence>
<feature type="region of interest" description="Disordered" evidence="2">
    <location>
        <begin position="85"/>
        <end position="136"/>
    </location>
</feature>
<protein>
    <submittedName>
        <fullName evidence="4">Uncharacterized protein</fullName>
    </submittedName>
</protein>
<evidence type="ECO:0000313" key="4">
    <source>
        <dbReference type="EMBL" id="NWN46136.1"/>
    </source>
</evidence>
<feature type="coiled-coil region" evidence="1">
    <location>
        <begin position="139"/>
        <end position="209"/>
    </location>
</feature>
<feature type="region of interest" description="Disordered" evidence="2">
    <location>
        <begin position="1"/>
        <end position="25"/>
    </location>
</feature>
<feature type="compositionally biased region" description="Polar residues" evidence="2">
    <location>
        <begin position="91"/>
        <end position="118"/>
    </location>
</feature>
<keyword evidence="1" id="KW-0175">Coiled coil</keyword>
<comment type="caution">
    <text evidence="4">The sequence shown here is derived from an EMBL/GenBank/DDBJ whole genome shotgun (WGS) entry which is preliminary data.</text>
</comment>
<name>A0A851HKY0_9MOLU</name>
<dbReference type="AlphaFoldDB" id="A0A851HKY0"/>
<reference evidence="4 5" key="1">
    <citation type="submission" date="2020-06" db="EMBL/GenBank/DDBJ databases">
        <title>Draft genome sequence of Candidatus Phytoplasma pruni (X-disease group, subgroup 16SrIII-B) strain ChTDIII from Argentina.</title>
        <authorList>
            <person name="Fernandez F.D."/>
            <person name="Zuebert C."/>
            <person name="Huettel B."/>
            <person name="Kube M."/>
            <person name="Conci L.R."/>
        </authorList>
    </citation>
    <scope>NUCLEOTIDE SEQUENCE [LARGE SCALE GENOMIC DNA]</scope>
    <source>
        <strain evidence="4 5">ChTDIII</strain>
    </source>
</reference>
<organism evidence="4 5">
    <name type="scientific">Candidatus Phytoplasma pruni</name>
    <dbReference type="NCBI Taxonomy" id="479893"/>
    <lineage>
        <taxon>Bacteria</taxon>
        <taxon>Bacillati</taxon>
        <taxon>Mycoplasmatota</taxon>
        <taxon>Mollicutes</taxon>
        <taxon>Acholeplasmatales</taxon>
        <taxon>Acholeplasmataceae</taxon>
        <taxon>Candidatus Phytoplasma</taxon>
        <taxon>16SrIII (X-disease group)</taxon>
    </lineage>
</organism>
<proteinExistence type="predicted"/>
<dbReference type="EMBL" id="JABUOH010000066">
    <property type="protein sequence ID" value="NWN46136.1"/>
    <property type="molecule type" value="Genomic_DNA"/>
</dbReference>
<evidence type="ECO:0000256" key="1">
    <source>
        <dbReference type="SAM" id="Coils"/>
    </source>
</evidence>
<evidence type="ECO:0000256" key="2">
    <source>
        <dbReference type="SAM" id="MobiDB-lite"/>
    </source>
</evidence>
<keyword evidence="3" id="KW-1133">Transmembrane helix</keyword>
<keyword evidence="3" id="KW-0812">Transmembrane</keyword>
<gene>
    <name evidence="4" type="ORF">HR065_03555</name>
</gene>